<dbReference type="PANTHER" id="PTHR31297">
    <property type="entry name" value="GLUCAN ENDO-1,6-BETA-GLUCOSIDASE B"/>
    <property type="match status" value="1"/>
</dbReference>
<dbReference type="GO" id="GO:0071555">
    <property type="term" value="P:cell wall organization"/>
    <property type="evidence" value="ECO:0007669"/>
    <property type="project" value="UniProtKB-KW"/>
</dbReference>
<dbReference type="EC" id="3.2.1.58" evidence="7"/>
<comment type="catalytic activity">
    <reaction evidence="6">
        <text>Successive hydrolysis of beta-D-glucose units from the non-reducing ends of (1-&gt;3)-beta-D-glucans, releasing alpha-glucose.</text>
        <dbReference type="EC" id="3.2.1.58"/>
    </reaction>
</comment>
<dbReference type="GO" id="GO:0009251">
    <property type="term" value="P:glucan catabolic process"/>
    <property type="evidence" value="ECO:0007669"/>
    <property type="project" value="TreeGrafter"/>
</dbReference>
<dbReference type="SUPFAM" id="SSF51445">
    <property type="entry name" value="(Trans)glycosidases"/>
    <property type="match status" value="1"/>
</dbReference>
<feature type="compositionally biased region" description="Polar residues" evidence="8">
    <location>
        <begin position="66"/>
        <end position="78"/>
    </location>
</feature>
<feature type="compositionally biased region" description="Low complexity" evidence="8">
    <location>
        <begin position="130"/>
        <end position="154"/>
    </location>
</feature>
<evidence type="ECO:0000256" key="9">
    <source>
        <dbReference type="SAM" id="Phobius"/>
    </source>
</evidence>
<keyword evidence="9" id="KW-1133">Transmembrane helix</keyword>
<keyword evidence="11" id="KW-1185">Reference proteome</keyword>
<name>A0A5N5QLD0_9AGAM</name>
<evidence type="ECO:0000256" key="3">
    <source>
        <dbReference type="ARBA" id="ARBA00023180"/>
    </source>
</evidence>
<keyword evidence="5" id="KW-0961">Cell wall biogenesis/degradation</keyword>
<evidence type="ECO:0000256" key="7">
    <source>
        <dbReference type="ARBA" id="ARBA00038929"/>
    </source>
</evidence>
<dbReference type="InterPro" id="IPR017853">
    <property type="entry name" value="GH"/>
</dbReference>
<keyword evidence="9" id="KW-0472">Membrane</keyword>
<feature type="transmembrane region" description="Helical" evidence="9">
    <location>
        <begin position="99"/>
        <end position="121"/>
    </location>
</feature>
<proteinExistence type="inferred from homology"/>
<protein>
    <recommendedName>
        <fullName evidence="7">glucan 1,3-beta-glucosidase</fullName>
        <ecNumber evidence="7">3.2.1.58</ecNumber>
    </recommendedName>
</protein>
<feature type="region of interest" description="Disordered" evidence="8">
    <location>
        <begin position="1"/>
        <end position="32"/>
    </location>
</feature>
<keyword evidence="2" id="KW-0378">Hydrolase</keyword>
<keyword evidence="3" id="KW-0325">Glycoprotein</keyword>
<evidence type="ECO:0000256" key="2">
    <source>
        <dbReference type="ARBA" id="ARBA00022801"/>
    </source>
</evidence>
<evidence type="ECO:0000313" key="10">
    <source>
        <dbReference type="EMBL" id="KAB5592107.1"/>
    </source>
</evidence>
<evidence type="ECO:0000256" key="6">
    <source>
        <dbReference type="ARBA" id="ARBA00036824"/>
    </source>
</evidence>
<comment type="similarity">
    <text evidence="1">Belongs to the glycosyl hydrolase 5 (cellulase A) family.</text>
</comment>
<evidence type="ECO:0000313" key="11">
    <source>
        <dbReference type="Proteomes" id="UP000383932"/>
    </source>
</evidence>
<dbReference type="GO" id="GO:0005576">
    <property type="term" value="C:extracellular region"/>
    <property type="evidence" value="ECO:0007669"/>
    <property type="project" value="TreeGrafter"/>
</dbReference>
<feature type="region of interest" description="Disordered" evidence="8">
    <location>
        <begin position="59"/>
        <end position="87"/>
    </location>
</feature>
<dbReference type="InterPro" id="IPR050386">
    <property type="entry name" value="Glycosyl_hydrolase_5"/>
</dbReference>
<dbReference type="GO" id="GO:0009986">
    <property type="term" value="C:cell surface"/>
    <property type="evidence" value="ECO:0007669"/>
    <property type="project" value="TreeGrafter"/>
</dbReference>
<dbReference type="PANTHER" id="PTHR31297:SF34">
    <property type="entry name" value="GLUCAN 1,3-BETA-GLUCOSIDASE 2"/>
    <property type="match status" value="1"/>
</dbReference>
<keyword evidence="4" id="KW-0326">Glycosidase</keyword>
<dbReference type="EMBL" id="SSOP01000076">
    <property type="protein sequence ID" value="KAB5592107.1"/>
    <property type="molecule type" value="Genomic_DNA"/>
</dbReference>
<keyword evidence="9" id="KW-0812">Transmembrane</keyword>
<accession>A0A5N5QLD0</accession>
<organism evidence="10 11">
    <name type="scientific">Ceratobasidium theobromae</name>
    <dbReference type="NCBI Taxonomy" id="1582974"/>
    <lineage>
        <taxon>Eukaryota</taxon>
        <taxon>Fungi</taxon>
        <taxon>Dikarya</taxon>
        <taxon>Basidiomycota</taxon>
        <taxon>Agaricomycotina</taxon>
        <taxon>Agaricomycetes</taxon>
        <taxon>Cantharellales</taxon>
        <taxon>Ceratobasidiaceae</taxon>
        <taxon>Ceratobasidium</taxon>
    </lineage>
</organism>
<reference evidence="10 11" key="1">
    <citation type="journal article" date="2019" name="Fungal Biol. Biotechnol.">
        <title>Draft genome sequence of fastidious pathogen Ceratobasidium theobromae, which causes vascular-streak dieback in Theobroma cacao.</title>
        <authorList>
            <person name="Ali S.S."/>
            <person name="Asman A."/>
            <person name="Shao J."/>
            <person name="Firmansyah A.P."/>
            <person name="Susilo A.W."/>
            <person name="Rosmana A."/>
            <person name="McMahon P."/>
            <person name="Junaid M."/>
            <person name="Guest D."/>
            <person name="Kheng T.Y."/>
            <person name="Meinhardt L.W."/>
            <person name="Bailey B.A."/>
        </authorList>
    </citation>
    <scope>NUCLEOTIDE SEQUENCE [LARGE SCALE GENOMIC DNA]</scope>
    <source>
        <strain evidence="10 11">CT2</strain>
    </source>
</reference>
<evidence type="ECO:0000256" key="5">
    <source>
        <dbReference type="ARBA" id="ARBA00023316"/>
    </source>
</evidence>
<dbReference type="OrthoDB" id="62120at2759"/>
<comment type="caution">
    <text evidence="10">The sequence shown here is derived from an EMBL/GenBank/DDBJ whole genome shotgun (WGS) entry which is preliminary data.</text>
</comment>
<dbReference type="FunFam" id="3.20.20.80:FF:000033">
    <property type="entry name" value="Glucan 1,3-beta-glucosidase A"/>
    <property type="match status" value="1"/>
</dbReference>
<sequence length="742" mass="79649">MASHHPHEAETLLPPGATVDPARSSVADSLGVPNSSYYGVRESQYSSVPLSQSYDPYAEAAVTPSPRATTPTQYNDSRSVVFEKSRGDKPLGKPSLFKILILLAVLILVAVAVVVPVYFAVIRPNNNNNAVQSNSGSGSATSSSTAPGATQSSTPQAAITGGDGSLVTTEAGSFIYNNSFGGFWYYDSADPFKNHAQAQSWSPPLNTSWRWGVDQIRGVNLGGWLVLEPFISPAMYEPYMNASSPAIDEWTLCENIAADPSSGGVAKVIEEHYKTFVTEEDFAQIAAAGLNWIRIPIPYWAVEIYPGEPFLEGVAWKYLLKGIEWARKYGLRINLDLHTIPGSQNGYNHSGKLGPVGWLNGTMGIANAQRTLNHLRIITQFIAQPEYRDVVPMFGIINEALINTIGRDVLESFYLEAHNVIRNITGIGEGKGPWISVHDGFDPLTQWVDFLPGGDRIALDAHPYFCFGVQDTSPVTAQVNKPCSPRFNDSMSAFGMTTAGEFSNAFNDCGLFLNGVNRGARYDGTFASYSGPNAGAGSCVKWMDAARWSADEKAALKQFALSSMDAMQQFFFWTWKIGNSTTWGTVAAPLWSYKLGLEGGWMPTDPREAVGACQASSPWNSPFPPSKTGGAGAGTIDPSYAAAHTWPPASLSGIPNAATLPTYTPTGTLTTLAPATFSAGINGGTGWVNTADQQGLYTPIAGCPYPSHGWDAVDATQTACSGRSQRMLMGRYAMPRETGVPA</sequence>
<feature type="region of interest" description="Disordered" evidence="8">
    <location>
        <begin position="130"/>
        <end position="161"/>
    </location>
</feature>
<dbReference type="GO" id="GO:0004338">
    <property type="term" value="F:glucan exo-1,3-beta-glucosidase activity"/>
    <property type="evidence" value="ECO:0007669"/>
    <property type="project" value="UniProtKB-EC"/>
</dbReference>
<dbReference type="Proteomes" id="UP000383932">
    <property type="component" value="Unassembled WGS sequence"/>
</dbReference>
<evidence type="ECO:0000256" key="1">
    <source>
        <dbReference type="ARBA" id="ARBA00005641"/>
    </source>
</evidence>
<feature type="compositionally biased region" description="Basic and acidic residues" evidence="8">
    <location>
        <begin position="1"/>
        <end position="10"/>
    </location>
</feature>
<evidence type="ECO:0000256" key="8">
    <source>
        <dbReference type="SAM" id="MobiDB-lite"/>
    </source>
</evidence>
<dbReference type="AlphaFoldDB" id="A0A5N5QLD0"/>
<gene>
    <name evidence="10" type="ORF">CTheo_4428</name>
</gene>
<dbReference type="Gene3D" id="3.20.20.80">
    <property type="entry name" value="Glycosidases"/>
    <property type="match status" value="1"/>
</dbReference>
<evidence type="ECO:0000256" key="4">
    <source>
        <dbReference type="ARBA" id="ARBA00023295"/>
    </source>
</evidence>